<sequence length="97" mass="9571">MADGEGESGSEPDAVTDGSAPAPGAAATPRARARSAALWGIVGGFAFLVLAQGYRLLGPGSLPVGFGGLVLVGFAVAAASAGITYLAEARVRAKRRT</sequence>
<name>A0A6B1IN38_9EURY</name>
<dbReference type="Pfam" id="PF25938">
    <property type="entry name" value="DUF7981"/>
    <property type="match status" value="1"/>
</dbReference>
<evidence type="ECO:0000313" key="4">
    <source>
        <dbReference type="EMBL" id="MYL17658.1"/>
    </source>
</evidence>
<keyword evidence="2" id="KW-1133">Transmembrane helix</keyword>
<feature type="compositionally biased region" description="Acidic residues" evidence="1">
    <location>
        <begin position="1"/>
        <end position="10"/>
    </location>
</feature>
<dbReference type="EMBL" id="WMFC01000015">
    <property type="protein sequence ID" value="MYL68478.1"/>
    <property type="molecule type" value="Genomic_DNA"/>
</dbReference>
<keyword evidence="2" id="KW-0812">Transmembrane</keyword>
<evidence type="ECO:0000256" key="2">
    <source>
        <dbReference type="SAM" id="Phobius"/>
    </source>
</evidence>
<evidence type="ECO:0000259" key="3">
    <source>
        <dbReference type="Pfam" id="PF25938"/>
    </source>
</evidence>
<dbReference type="AlphaFoldDB" id="A0A6B1IN38"/>
<dbReference type="EMBL" id="WMEO01000026">
    <property type="protein sequence ID" value="MYL17658.1"/>
    <property type="molecule type" value="Genomic_DNA"/>
</dbReference>
<evidence type="ECO:0000256" key="1">
    <source>
        <dbReference type="SAM" id="MobiDB-lite"/>
    </source>
</evidence>
<dbReference type="RefSeq" id="WP_007344965.1">
    <property type="nucleotide sequence ID" value="NZ_JAWMCG010000005.1"/>
</dbReference>
<dbReference type="Proteomes" id="UP000460194">
    <property type="component" value="Unassembled WGS sequence"/>
</dbReference>
<gene>
    <name evidence="5" type="ORF">GLW30_12155</name>
    <name evidence="4" type="ORF">GLW36_13520</name>
</gene>
<dbReference type="InterPro" id="IPR058287">
    <property type="entry name" value="DUF7981"/>
</dbReference>
<feature type="transmembrane region" description="Helical" evidence="2">
    <location>
        <begin position="36"/>
        <end position="54"/>
    </location>
</feature>
<comment type="caution">
    <text evidence="5">The sequence shown here is derived from an EMBL/GenBank/DDBJ whole genome shotgun (WGS) entry which is preliminary data.</text>
</comment>
<feature type="region of interest" description="Disordered" evidence="1">
    <location>
        <begin position="1"/>
        <end position="27"/>
    </location>
</feature>
<feature type="compositionally biased region" description="Low complexity" evidence="1">
    <location>
        <begin position="18"/>
        <end position="27"/>
    </location>
</feature>
<evidence type="ECO:0000313" key="7">
    <source>
        <dbReference type="Proteomes" id="UP000460194"/>
    </source>
</evidence>
<protein>
    <recommendedName>
        <fullName evidence="3">DUF7981 domain-containing protein</fullName>
    </recommendedName>
</protein>
<proteinExistence type="predicted"/>
<reference evidence="6 7" key="1">
    <citation type="submission" date="2019-11" db="EMBL/GenBank/DDBJ databases">
        <title>Genome sequences of 17 halophilic strains isolated from different environments.</title>
        <authorList>
            <person name="Furrow R.E."/>
        </authorList>
    </citation>
    <scope>NUCLEOTIDE SEQUENCE [LARGE SCALE GENOMIC DNA]</scope>
    <source>
        <strain evidence="5 6">22502_06_Cabo</strain>
        <strain evidence="4 7">22517_05_Cabo</strain>
    </source>
</reference>
<evidence type="ECO:0000313" key="5">
    <source>
        <dbReference type="EMBL" id="MYL68478.1"/>
    </source>
</evidence>
<keyword evidence="2" id="KW-0472">Membrane</keyword>
<organism evidence="5 6">
    <name type="scientific">Halorubrum distributum</name>
    <dbReference type="NCBI Taxonomy" id="29283"/>
    <lineage>
        <taxon>Archaea</taxon>
        <taxon>Methanobacteriati</taxon>
        <taxon>Methanobacteriota</taxon>
        <taxon>Stenosarchaea group</taxon>
        <taxon>Halobacteria</taxon>
        <taxon>Halobacteriales</taxon>
        <taxon>Haloferacaceae</taxon>
        <taxon>Halorubrum</taxon>
        <taxon>Halorubrum distributum group</taxon>
    </lineage>
</organism>
<feature type="domain" description="DUF7981" evidence="3">
    <location>
        <begin position="30"/>
        <end position="97"/>
    </location>
</feature>
<dbReference type="Proteomes" id="UP000452321">
    <property type="component" value="Unassembled WGS sequence"/>
</dbReference>
<accession>A0A6B1IN38</accession>
<feature type="transmembrane region" description="Helical" evidence="2">
    <location>
        <begin position="66"/>
        <end position="87"/>
    </location>
</feature>
<evidence type="ECO:0000313" key="6">
    <source>
        <dbReference type="Proteomes" id="UP000452321"/>
    </source>
</evidence>